<feature type="transmembrane region" description="Helical" evidence="10">
    <location>
        <begin position="177"/>
        <end position="199"/>
    </location>
</feature>
<dbReference type="InterPro" id="IPR006153">
    <property type="entry name" value="Cation/H_exchanger_TM"/>
</dbReference>
<feature type="transmembrane region" description="Helical" evidence="10">
    <location>
        <begin position="206"/>
        <end position="225"/>
    </location>
</feature>
<feature type="domain" description="Cation/H+ exchanger transmembrane" evidence="11">
    <location>
        <begin position="13"/>
        <end position="376"/>
    </location>
</feature>
<evidence type="ECO:0000256" key="7">
    <source>
        <dbReference type="ARBA" id="ARBA00023065"/>
    </source>
</evidence>
<dbReference type="GO" id="GO:1902600">
    <property type="term" value="P:proton transmembrane transport"/>
    <property type="evidence" value="ECO:0007669"/>
    <property type="project" value="InterPro"/>
</dbReference>
<keyword evidence="7" id="KW-0406">Ion transport</keyword>
<keyword evidence="2" id="KW-0813">Transport</keyword>
<sequence length="401" mass="43146">MNLFLFVAGTLLLTLLFGKALERFRVPWIFAALLIGAGIAVFGHPFDGIISSETFRSFAEIGMYLLLFLVGLELDLDKLRQRGKFIVTSALIIIPAEAVFGTLLIHFIFGTSWLIAAVVALSFATVGEAILIPILQEFGIVNTTLGQSILGIGTVDDVIELLMLLAVIFLIGRHDPWAFGTVFVFLAFLVVLTAGLRWLKSTVKKFRFGGTETLLVFVLAIFFLFVGIGSYASAGPIAAILAGIILRLFVPAERMALLESEIKGLTYGLFVPIFFLSVGAELDFGYLIVHPFVVLLIVAVSNCVKILASYAVGRKQLGTKGSILLGIGLSVRFSTSIVIMTLLFSNGLIGPELFSAVIASSIVFKFVIPVLFSRLLVRWGFAQAKPGVGSKASGISSELAG</sequence>
<dbReference type="Proteomes" id="UP000230973">
    <property type="component" value="Unassembled WGS sequence"/>
</dbReference>
<evidence type="ECO:0000259" key="11">
    <source>
        <dbReference type="Pfam" id="PF00999"/>
    </source>
</evidence>
<feature type="transmembrane region" description="Helical" evidence="10">
    <location>
        <begin position="148"/>
        <end position="171"/>
    </location>
</feature>
<evidence type="ECO:0000256" key="3">
    <source>
        <dbReference type="ARBA" id="ARBA00022449"/>
    </source>
</evidence>
<gene>
    <name evidence="12" type="ORF">COY93_04480</name>
</gene>
<dbReference type="GO" id="GO:0015297">
    <property type="term" value="F:antiporter activity"/>
    <property type="evidence" value="ECO:0007669"/>
    <property type="project" value="UniProtKB-KW"/>
</dbReference>
<organism evidence="12 13">
    <name type="scientific">Candidatus Uhrbacteria bacterium CG_4_10_14_0_8_um_filter_58_22</name>
    <dbReference type="NCBI Taxonomy" id="1975029"/>
    <lineage>
        <taxon>Bacteria</taxon>
        <taxon>Candidatus Uhriibacteriota</taxon>
    </lineage>
</organism>
<dbReference type="Pfam" id="PF00999">
    <property type="entry name" value="Na_H_Exchanger"/>
    <property type="match status" value="1"/>
</dbReference>
<keyword evidence="6" id="KW-0915">Sodium</keyword>
<feature type="transmembrane region" description="Helical" evidence="10">
    <location>
        <begin position="286"/>
        <end position="311"/>
    </location>
</feature>
<comment type="caution">
    <text evidence="12">The sequence shown here is derived from an EMBL/GenBank/DDBJ whole genome shotgun (WGS) entry which is preliminary data.</text>
</comment>
<protein>
    <recommendedName>
        <fullName evidence="11">Cation/H+ exchanger transmembrane domain-containing protein</fullName>
    </recommendedName>
</protein>
<name>A0A2M7Q9S0_9BACT</name>
<dbReference type="PANTHER" id="PTHR43562">
    <property type="entry name" value="NAPA-TYPE SODIUM/HYDROGEN ANTIPORTER"/>
    <property type="match status" value="1"/>
</dbReference>
<dbReference type="Gene3D" id="1.20.1530.20">
    <property type="match status" value="1"/>
</dbReference>
<accession>A0A2M7Q9S0</accession>
<evidence type="ECO:0000256" key="8">
    <source>
        <dbReference type="ARBA" id="ARBA00023136"/>
    </source>
</evidence>
<proteinExistence type="predicted"/>
<evidence type="ECO:0000256" key="10">
    <source>
        <dbReference type="SAM" id="Phobius"/>
    </source>
</evidence>
<evidence type="ECO:0000256" key="5">
    <source>
        <dbReference type="ARBA" id="ARBA00022989"/>
    </source>
</evidence>
<feature type="transmembrane region" description="Helical" evidence="10">
    <location>
        <begin position="231"/>
        <end position="250"/>
    </location>
</feature>
<dbReference type="PANTHER" id="PTHR43562:SF3">
    <property type="entry name" value="SODIUM ION_PROTON EXCHANGER (EUROFUNG)"/>
    <property type="match status" value="1"/>
</dbReference>
<keyword evidence="4 10" id="KW-0812">Transmembrane</keyword>
<evidence type="ECO:0000313" key="13">
    <source>
        <dbReference type="Proteomes" id="UP000230973"/>
    </source>
</evidence>
<evidence type="ECO:0000256" key="4">
    <source>
        <dbReference type="ARBA" id="ARBA00022692"/>
    </source>
</evidence>
<evidence type="ECO:0000313" key="12">
    <source>
        <dbReference type="EMBL" id="PIY61971.1"/>
    </source>
</evidence>
<evidence type="ECO:0000256" key="6">
    <source>
        <dbReference type="ARBA" id="ARBA00023053"/>
    </source>
</evidence>
<keyword evidence="9" id="KW-0739">Sodium transport</keyword>
<evidence type="ECO:0000256" key="9">
    <source>
        <dbReference type="ARBA" id="ARBA00023201"/>
    </source>
</evidence>
<keyword evidence="5 10" id="KW-1133">Transmembrane helix</keyword>
<dbReference type="AlphaFoldDB" id="A0A2M7Q9S0"/>
<evidence type="ECO:0000256" key="1">
    <source>
        <dbReference type="ARBA" id="ARBA00004141"/>
    </source>
</evidence>
<evidence type="ECO:0000256" key="2">
    <source>
        <dbReference type="ARBA" id="ARBA00022448"/>
    </source>
</evidence>
<feature type="transmembrane region" description="Helical" evidence="10">
    <location>
        <begin position="356"/>
        <end position="377"/>
    </location>
</feature>
<feature type="transmembrane region" description="Helical" evidence="10">
    <location>
        <begin position="85"/>
        <end position="109"/>
    </location>
</feature>
<dbReference type="GO" id="GO:0006814">
    <property type="term" value="P:sodium ion transport"/>
    <property type="evidence" value="ECO:0007669"/>
    <property type="project" value="UniProtKB-KW"/>
</dbReference>
<feature type="transmembrane region" description="Helical" evidence="10">
    <location>
        <begin position="28"/>
        <end position="46"/>
    </location>
</feature>
<feature type="transmembrane region" description="Helical" evidence="10">
    <location>
        <begin position="115"/>
        <end position="136"/>
    </location>
</feature>
<dbReference type="GO" id="GO:0016020">
    <property type="term" value="C:membrane"/>
    <property type="evidence" value="ECO:0007669"/>
    <property type="project" value="UniProtKB-SubCell"/>
</dbReference>
<feature type="transmembrane region" description="Helical" evidence="10">
    <location>
        <begin position="323"/>
        <end position="344"/>
    </location>
</feature>
<keyword evidence="3" id="KW-0050">Antiport</keyword>
<dbReference type="EMBL" id="PFLC01000058">
    <property type="protein sequence ID" value="PIY61971.1"/>
    <property type="molecule type" value="Genomic_DNA"/>
</dbReference>
<feature type="transmembrane region" description="Helical" evidence="10">
    <location>
        <begin position="262"/>
        <end position="280"/>
    </location>
</feature>
<dbReference type="InterPro" id="IPR038770">
    <property type="entry name" value="Na+/solute_symporter_sf"/>
</dbReference>
<reference evidence="13" key="1">
    <citation type="submission" date="2017-09" db="EMBL/GenBank/DDBJ databases">
        <title>Depth-based differentiation of microbial function through sediment-hosted aquifers and enrichment of novel symbionts in the deep terrestrial subsurface.</title>
        <authorList>
            <person name="Probst A.J."/>
            <person name="Ladd B."/>
            <person name="Jarett J.K."/>
            <person name="Geller-Mcgrath D.E."/>
            <person name="Sieber C.M.K."/>
            <person name="Emerson J.B."/>
            <person name="Anantharaman K."/>
            <person name="Thomas B.C."/>
            <person name="Malmstrom R."/>
            <person name="Stieglmeier M."/>
            <person name="Klingl A."/>
            <person name="Woyke T."/>
            <person name="Ryan C.M."/>
            <person name="Banfield J.F."/>
        </authorList>
    </citation>
    <scope>NUCLEOTIDE SEQUENCE [LARGE SCALE GENOMIC DNA]</scope>
</reference>
<keyword evidence="8 10" id="KW-0472">Membrane</keyword>
<comment type="subcellular location">
    <subcellularLocation>
        <location evidence="1">Membrane</location>
        <topology evidence="1">Multi-pass membrane protein</topology>
    </subcellularLocation>
</comment>